<feature type="domain" description="Metaxin glutathione S-transferase" evidence="18">
    <location>
        <begin position="340"/>
        <end position="418"/>
    </location>
</feature>
<evidence type="ECO:0000256" key="13">
    <source>
        <dbReference type="ARBA" id="ARBA00023242"/>
    </source>
</evidence>
<evidence type="ECO:0000256" key="7">
    <source>
        <dbReference type="ARBA" id="ARBA00022490"/>
    </source>
</evidence>
<dbReference type="Pfam" id="PF17171">
    <property type="entry name" value="GST_C_6"/>
    <property type="match status" value="1"/>
</dbReference>
<evidence type="ECO:0000256" key="1">
    <source>
        <dbReference type="ARBA" id="ARBA00004123"/>
    </source>
</evidence>
<feature type="region of interest" description="Disordered" evidence="17">
    <location>
        <begin position="111"/>
        <end position="134"/>
    </location>
</feature>
<evidence type="ECO:0000256" key="16">
    <source>
        <dbReference type="ARBA" id="ARBA00030569"/>
    </source>
</evidence>
<evidence type="ECO:0000256" key="12">
    <source>
        <dbReference type="ARBA" id="ARBA00023212"/>
    </source>
</evidence>
<dbReference type="CDD" id="cd03193">
    <property type="entry name" value="GST_C_Metaxin"/>
    <property type="match status" value="1"/>
</dbReference>
<evidence type="ECO:0000259" key="19">
    <source>
        <dbReference type="Pfam" id="PF17172"/>
    </source>
</evidence>
<keyword evidence="14" id="KW-0131">Cell cycle</keyword>
<comment type="caution">
    <text evidence="20">The sequence shown here is derived from an EMBL/GenBank/DDBJ whole genome shotgun (WGS) entry which is preliminary data.</text>
</comment>
<reference evidence="20 21" key="1">
    <citation type="submission" date="2024-01" db="EMBL/GenBank/DDBJ databases">
        <authorList>
            <person name="Allen C."/>
            <person name="Tagirdzhanova G."/>
        </authorList>
    </citation>
    <scope>NUCLEOTIDE SEQUENCE [LARGE SCALE GENOMIC DNA]</scope>
</reference>
<evidence type="ECO:0000256" key="14">
    <source>
        <dbReference type="ARBA" id="ARBA00023306"/>
    </source>
</evidence>
<dbReference type="Pfam" id="PF08650">
    <property type="entry name" value="DASH_Dad4"/>
    <property type="match status" value="1"/>
</dbReference>
<dbReference type="InterPro" id="IPR013959">
    <property type="entry name" value="DASH_Dad4"/>
</dbReference>
<dbReference type="Proteomes" id="UP001642405">
    <property type="component" value="Unassembled WGS sequence"/>
</dbReference>
<comment type="similarity">
    <text evidence="4">Belongs to the DASH complex DAD4 family.</text>
</comment>
<dbReference type="InterPro" id="IPR012336">
    <property type="entry name" value="Thioredoxin-like_fold"/>
</dbReference>
<keyword evidence="9" id="KW-0493">Microtubule</keyword>
<evidence type="ECO:0000256" key="8">
    <source>
        <dbReference type="ARBA" id="ARBA00022618"/>
    </source>
</evidence>
<feature type="domain" description="Thioredoxin-like fold" evidence="19">
    <location>
        <begin position="161"/>
        <end position="268"/>
    </location>
</feature>
<evidence type="ECO:0000256" key="11">
    <source>
        <dbReference type="ARBA" id="ARBA00022838"/>
    </source>
</evidence>
<feature type="region of interest" description="Disordered" evidence="17">
    <location>
        <begin position="185"/>
        <end position="241"/>
    </location>
</feature>
<protein>
    <recommendedName>
        <fullName evidence="5">DASH complex subunit DAD4</fullName>
    </recommendedName>
    <alternativeName>
        <fullName evidence="16">Outer kinetochore protein DAD4</fullName>
    </alternativeName>
</protein>
<evidence type="ECO:0000313" key="21">
    <source>
        <dbReference type="Proteomes" id="UP001642405"/>
    </source>
</evidence>
<dbReference type="PANTHER" id="PTHR28222:SF1">
    <property type="entry name" value="DASH COMPLEX SUBUNIT DAD4"/>
    <property type="match status" value="1"/>
</dbReference>
<keyword evidence="11" id="KW-0995">Kinetochore</keyword>
<evidence type="ECO:0000256" key="10">
    <source>
        <dbReference type="ARBA" id="ARBA00022776"/>
    </source>
</evidence>
<comment type="subcellular location">
    <subcellularLocation>
        <location evidence="3">Chromosome</location>
        <location evidence="3">Centromere</location>
        <location evidence="3">Kinetochore</location>
    </subcellularLocation>
    <subcellularLocation>
        <location evidence="2">Cytoplasm</location>
        <location evidence="2">Cytoskeleton</location>
        <location evidence="2">Spindle</location>
    </subcellularLocation>
    <subcellularLocation>
        <location evidence="1">Nucleus</location>
    </subcellularLocation>
</comment>
<sequence>MESPHEHQQNLLLSRIITNVEKLNEAVMVMNKALQEINIQNMDVELVAQMFKNYRSNVLFHLEAAPPPKMASSPSSPSLSSSASSSLFPPIPAPLQRLFDLVPLVTYPANTLPGDTEDDADSAAGRLDDGVHDTGSADDLPTLYVFINPADAVRGRASFNPTCLKWQTFLRFADIPVRVVASSNHASPTGALPFLQPARKRTTATSTARQPPPRPIPASDFPNYVSSSSSSSSTPPSTLRDHPRAAAYQALLDTSLRRAWLHAVYLDEARDGPGDGRDKGDRGSIAARLYAHAASSSSLVRAALASQLRAAAAAEVWGSQQQDVSSSATPAGTAQIYRDAEAALSALATILGGDDYFFGSTEPTLFDAAVFAYTHLLLEEDGNGGGNCDTACRFRWQNRVLPDMVRAQPQLVQHRNRIVAKYWAREGAHGNRKTSKKQTGGVADSVAWVKV</sequence>
<keyword evidence="15" id="KW-0137">Centromere</keyword>
<organism evidence="20 21">
    <name type="scientific">Sporothrix curviconia</name>
    <dbReference type="NCBI Taxonomy" id="1260050"/>
    <lineage>
        <taxon>Eukaryota</taxon>
        <taxon>Fungi</taxon>
        <taxon>Dikarya</taxon>
        <taxon>Ascomycota</taxon>
        <taxon>Pezizomycotina</taxon>
        <taxon>Sordariomycetes</taxon>
        <taxon>Sordariomycetidae</taxon>
        <taxon>Ophiostomatales</taxon>
        <taxon>Ophiostomataceae</taxon>
        <taxon>Sporothrix</taxon>
    </lineage>
</organism>
<name>A0ABP0BVE8_9PEZI</name>
<evidence type="ECO:0000256" key="2">
    <source>
        <dbReference type="ARBA" id="ARBA00004186"/>
    </source>
</evidence>
<evidence type="ECO:0000256" key="17">
    <source>
        <dbReference type="SAM" id="MobiDB-lite"/>
    </source>
</evidence>
<dbReference type="Pfam" id="PF17172">
    <property type="entry name" value="GST_N_4"/>
    <property type="match status" value="1"/>
</dbReference>
<evidence type="ECO:0000256" key="5">
    <source>
        <dbReference type="ARBA" id="ARBA00020259"/>
    </source>
</evidence>
<accession>A0ABP0BVE8</accession>
<evidence type="ECO:0000256" key="9">
    <source>
        <dbReference type="ARBA" id="ARBA00022701"/>
    </source>
</evidence>
<evidence type="ECO:0000259" key="18">
    <source>
        <dbReference type="Pfam" id="PF17171"/>
    </source>
</evidence>
<keyword evidence="10" id="KW-0498">Mitosis</keyword>
<keyword evidence="21" id="KW-1185">Reference proteome</keyword>
<dbReference type="PANTHER" id="PTHR28222">
    <property type="entry name" value="DASH COMPLEX SUBUNIT DAD4"/>
    <property type="match status" value="1"/>
</dbReference>
<evidence type="ECO:0000256" key="3">
    <source>
        <dbReference type="ARBA" id="ARBA00004629"/>
    </source>
</evidence>
<proteinExistence type="inferred from homology"/>
<evidence type="ECO:0000256" key="6">
    <source>
        <dbReference type="ARBA" id="ARBA00022454"/>
    </source>
</evidence>
<keyword evidence="12" id="KW-0206">Cytoskeleton</keyword>
<dbReference type="EMBL" id="CAWUHB010000026">
    <property type="protein sequence ID" value="CAK7223109.1"/>
    <property type="molecule type" value="Genomic_DNA"/>
</dbReference>
<evidence type="ECO:0000313" key="20">
    <source>
        <dbReference type="EMBL" id="CAK7223109.1"/>
    </source>
</evidence>
<keyword evidence="13" id="KW-0539">Nucleus</keyword>
<evidence type="ECO:0000256" key="4">
    <source>
        <dbReference type="ARBA" id="ARBA00009754"/>
    </source>
</evidence>
<keyword evidence="7" id="KW-0963">Cytoplasm</keyword>
<dbReference type="InterPro" id="IPR033468">
    <property type="entry name" value="Metaxin_GST"/>
</dbReference>
<keyword evidence="6" id="KW-0158">Chromosome</keyword>
<gene>
    <name evidence="20" type="ORF">SCUCBS95973_005066</name>
</gene>
<evidence type="ECO:0000256" key="15">
    <source>
        <dbReference type="ARBA" id="ARBA00023328"/>
    </source>
</evidence>
<feature type="compositionally biased region" description="Low complexity" evidence="17">
    <location>
        <begin position="226"/>
        <end position="238"/>
    </location>
</feature>
<keyword evidence="8" id="KW-0132">Cell division</keyword>